<dbReference type="PANTHER" id="PTHR43245:SF13">
    <property type="entry name" value="UDP-D-APIOSE_UDP-D-XYLOSE SYNTHASE 2"/>
    <property type="match status" value="1"/>
</dbReference>
<dbReference type="InterPro" id="IPR036291">
    <property type="entry name" value="NAD(P)-bd_dom_sf"/>
</dbReference>
<accession>A0ABP8AQV7</accession>
<protein>
    <submittedName>
        <fullName evidence="2">NAD-dependent epimerase/dehydratase family protein</fullName>
    </submittedName>
</protein>
<dbReference type="InterPro" id="IPR050177">
    <property type="entry name" value="Lipid_A_modif_metabolic_enz"/>
</dbReference>
<sequence length="337" mass="36815">MRILILGGTKFLGRIVAEEALRRDHNVVTFNRGTSGGDVRGVAPIRGDRTSDRDLATLVAQGDWDVVIDTSGMTTSMVENSTRVLADAVDRYVFVSTVNVYKGWPTDPLDDDSPIRDYTPVGPAGESDADEYGRLKAGCERAVTTVFGERATLLRPSVILGPYEYIGRIPWWLSRIQAGGRVLAPGLPDRSIQPIDVRDVAAFALDVAERNLAGSYNLAAPIGHSTFGAFLGACREVTGADAELVWVDDAFLRDHGVPEWVGLPLWRDYQGTWHVDAARARAEGLRCRPLEETVADTYAWLRGGAVVSSERSAELGISRERETEILTAWDARDEADG</sequence>
<reference evidence="3" key="1">
    <citation type="journal article" date="2019" name="Int. J. Syst. Evol. Microbiol.">
        <title>The Global Catalogue of Microorganisms (GCM) 10K type strain sequencing project: providing services to taxonomists for standard genome sequencing and annotation.</title>
        <authorList>
            <consortium name="The Broad Institute Genomics Platform"/>
            <consortium name="The Broad Institute Genome Sequencing Center for Infectious Disease"/>
            <person name="Wu L."/>
            <person name="Ma J."/>
        </authorList>
    </citation>
    <scope>NUCLEOTIDE SEQUENCE [LARGE SCALE GENOMIC DNA]</scope>
    <source>
        <strain evidence="3">JCM 17388</strain>
    </source>
</reference>
<comment type="caution">
    <text evidence="2">The sequence shown here is derived from an EMBL/GenBank/DDBJ whole genome shotgun (WGS) entry which is preliminary data.</text>
</comment>
<organism evidence="2 3">
    <name type="scientific">Streptosporangium oxazolinicum</name>
    <dbReference type="NCBI Taxonomy" id="909287"/>
    <lineage>
        <taxon>Bacteria</taxon>
        <taxon>Bacillati</taxon>
        <taxon>Actinomycetota</taxon>
        <taxon>Actinomycetes</taxon>
        <taxon>Streptosporangiales</taxon>
        <taxon>Streptosporangiaceae</taxon>
        <taxon>Streptosporangium</taxon>
    </lineage>
</organism>
<dbReference type="SUPFAM" id="SSF51735">
    <property type="entry name" value="NAD(P)-binding Rossmann-fold domains"/>
    <property type="match status" value="1"/>
</dbReference>
<name>A0ABP8AQV7_9ACTN</name>
<dbReference type="InterPro" id="IPR001509">
    <property type="entry name" value="Epimerase_deHydtase"/>
</dbReference>
<evidence type="ECO:0000259" key="1">
    <source>
        <dbReference type="Pfam" id="PF01370"/>
    </source>
</evidence>
<keyword evidence="3" id="KW-1185">Reference proteome</keyword>
<proteinExistence type="predicted"/>
<evidence type="ECO:0000313" key="2">
    <source>
        <dbReference type="EMBL" id="GAA4188338.1"/>
    </source>
</evidence>
<dbReference type="PANTHER" id="PTHR43245">
    <property type="entry name" value="BIFUNCTIONAL POLYMYXIN RESISTANCE PROTEIN ARNA"/>
    <property type="match status" value="1"/>
</dbReference>
<dbReference type="EMBL" id="BAABAQ010000003">
    <property type="protein sequence ID" value="GAA4188338.1"/>
    <property type="molecule type" value="Genomic_DNA"/>
</dbReference>
<dbReference type="Proteomes" id="UP001501251">
    <property type="component" value="Unassembled WGS sequence"/>
</dbReference>
<evidence type="ECO:0000313" key="3">
    <source>
        <dbReference type="Proteomes" id="UP001501251"/>
    </source>
</evidence>
<feature type="domain" description="NAD-dependent epimerase/dehydratase" evidence="1">
    <location>
        <begin position="3"/>
        <end position="218"/>
    </location>
</feature>
<dbReference type="RefSeq" id="WP_344917806.1">
    <property type="nucleotide sequence ID" value="NZ_BAABAQ010000003.1"/>
</dbReference>
<dbReference type="Gene3D" id="3.40.50.720">
    <property type="entry name" value="NAD(P)-binding Rossmann-like Domain"/>
    <property type="match status" value="1"/>
</dbReference>
<gene>
    <name evidence="2" type="ORF">GCM10022252_23440</name>
</gene>
<dbReference type="Pfam" id="PF01370">
    <property type="entry name" value="Epimerase"/>
    <property type="match status" value="1"/>
</dbReference>